<dbReference type="EMBL" id="GG745616">
    <property type="protein sequence ID" value="EFD92188.1"/>
    <property type="molecule type" value="Genomic_DNA"/>
</dbReference>
<dbReference type="Proteomes" id="UP000009376">
    <property type="component" value="Unassembled WGS sequence"/>
</dbReference>
<proteinExistence type="predicted"/>
<dbReference type="GO" id="GO:0042709">
    <property type="term" value="C:succinate-CoA ligase complex"/>
    <property type="evidence" value="ECO:0007669"/>
    <property type="project" value="TreeGrafter"/>
</dbReference>
<reference evidence="3 4" key="1">
    <citation type="journal article" date="2010" name="Proc. Natl. Acad. Sci. U.S.A.">
        <title>Enigmatic, ultrasmall, uncultivated Archaea.</title>
        <authorList>
            <person name="Baker B.J."/>
            <person name="Comolli L.R."/>
            <person name="Dick G.J."/>
            <person name="Hauser L.J."/>
            <person name="Hyatt D."/>
            <person name="Dill B.D."/>
            <person name="Land M.L."/>
            <person name="Verberkmoes N.C."/>
            <person name="Hettich R.L."/>
            <person name="Banfield J.F."/>
        </authorList>
    </citation>
    <scope>NUCLEOTIDE SEQUENCE [LARGE SCALE GENOMIC DNA]</scope>
</reference>
<organism evidence="3 4">
    <name type="scientific">Candidatus Parvarchaeum acidophilus ARMAN-5</name>
    <dbReference type="NCBI Taxonomy" id="662762"/>
    <lineage>
        <taxon>Archaea</taxon>
        <taxon>Candidatus Parvarchaeota</taxon>
        <taxon>Candidatus Parvarchaeum</taxon>
    </lineage>
</organism>
<dbReference type="Gene3D" id="3.40.50.261">
    <property type="entry name" value="Succinyl-CoA synthetase domains"/>
    <property type="match status" value="1"/>
</dbReference>
<evidence type="ECO:0000313" key="4">
    <source>
        <dbReference type="Proteomes" id="UP000009376"/>
    </source>
</evidence>
<accession>D6GX68</accession>
<dbReference type="PANTHER" id="PTHR11815">
    <property type="entry name" value="SUCCINYL-COA SYNTHETASE BETA CHAIN"/>
    <property type="match status" value="1"/>
</dbReference>
<feature type="domain" description="ATP-citrate synthase/succinyl-CoA ligase C-terminal" evidence="2">
    <location>
        <begin position="17"/>
        <end position="87"/>
    </location>
</feature>
<protein>
    <recommendedName>
        <fullName evidence="2">ATP-citrate synthase/succinyl-CoA ligase C-terminal domain-containing protein</fullName>
    </recommendedName>
</protein>
<dbReference type="AlphaFoldDB" id="D6GX68"/>
<dbReference type="InterPro" id="IPR005811">
    <property type="entry name" value="SUCC_ACL_C"/>
</dbReference>
<evidence type="ECO:0000313" key="3">
    <source>
        <dbReference type="EMBL" id="EFD92188.1"/>
    </source>
</evidence>
<keyword evidence="1" id="KW-0547">Nucleotide-binding</keyword>
<dbReference type="Pfam" id="PF00549">
    <property type="entry name" value="Ligase_CoA"/>
    <property type="match status" value="1"/>
</dbReference>
<dbReference type="PANTHER" id="PTHR11815:SF10">
    <property type="entry name" value="SUCCINATE--COA LIGASE [GDP-FORMING] SUBUNIT BETA, MITOCHONDRIAL"/>
    <property type="match status" value="1"/>
</dbReference>
<dbReference type="GO" id="GO:0006104">
    <property type="term" value="P:succinyl-CoA metabolic process"/>
    <property type="evidence" value="ECO:0007669"/>
    <property type="project" value="TreeGrafter"/>
</dbReference>
<gene>
    <name evidence="3" type="ORF">BJBARM5_1988</name>
</gene>
<sequence>HGIHNNRRQQRSALQRQRVAEAIELVKDSNPKVLFINIFGGVTKADTVAEGIVQAINKLNITFKIVVRLKGFNEAKGKELLKKNEIDSFTDMGEAIQEVVKLAKYGNSD</sequence>
<evidence type="ECO:0000259" key="2">
    <source>
        <dbReference type="Pfam" id="PF00549"/>
    </source>
</evidence>
<feature type="non-terminal residue" evidence="3">
    <location>
        <position position="1"/>
    </location>
</feature>
<dbReference type="InterPro" id="IPR016102">
    <property type="entry name" value="Succinyl-CoA_synth-like"/>
</dbReference>
<name>D6GX68_PARA5</name>
<evidence type="ECO:0000256" key="1">
    <source>
        <dbReference type="ARBA" id="ARBA00022741"/>
    </source>
</evidence>
<dbReference type="GO" id="GO:0004775">
    <property type="term" value="F:succinate-CoA ligase (ADP-forming) activity"/>
    <property type="evidence" value="ECO:0007669"/>
    <property type="project" value="TreeGrafter"/>
</dbReference>
<dbReference type="GO" id="GO:0000166">
    <property type="term" value="F:nucleotide binding"/>
    <property type="evidence" value="ECO:0007669"/>
    <property type="project" value="UniProtKB-KW"/>
</dbReference>
<dbReference type="SUPFAM" id="SSF52210">
    <property type="entry name" value="Succinyl-CoA synthetase domains"/>
    <property type="match status" value="1"/>
</dbReference>
<dbReference type="GO" id="GO:0006099">
    <property type="term" value="P:tricarboxylic acid cycle"/>
    <property type="evidence" value="ECO:0007669"/>
    <property type="project" value="TreeGrafter"/>
</dbReference>